<organism evidence="2 3">
    <name type="scientific">Liparis tanakae</name>
    <name type="common">Tanaka's snailfish</name>
    <dbReference type="NCBI Taxonomy" id="230148"/>
    <lineage>
        <taxon>Eukaryota</taxon>
        <taxon>Metazoa</taxon>
        <taxon>Chordata</taxon>
        <taxon>Craniata</taxon>
        <taxon>Vertebrata</taxon>
        <taxon>Euteleostomi</taxon>
        <taxon>Actinopterygii</taxon>
        <taxon>Neopterygii</taxon>
        <taxon>Teleostei</taxon>
        <taxon>Neoteleostei</taxon>
        <taxon>Acanthomorphata</taxon>
        <taxon>Eupercaria</taxon>
        <taxon>Perciformes</taxon>
        <taxon>Cottioidei</taxon>
        <taxon>Cottales</taxon>
        <taxon>Liparidae</taxon>
        <taxon>Liparis</taxon>
    </lineage>
</organism>
<keyword evidence="3" id="KW-1185">Reference proteome</keyword>
<feature type="compositionally biased region" description="Polar residues" evidence="1">
    <location>
        <begin position="33"/>
        <end position="44"/>
    </location>
</feature>
<feature type="compositionally biased region" description="Polar residues" evidence="1">
    <location>
        <begin position="52"/>
        <end position="66"/>
    </location>
</feature>
<accession>A0A4Z2IGW9</accession>
<dbReference type="AlphaFoldDB" id="A0A4Z2IGW9"/>
<protein>
    <submittedName>
        <fullName evidence="2">Uncharacterized protein</fullName>
    </submittedName>
</protein>
<proteinExistence type="predicted"/>
<reference evidence="2 3" key="1">
    <citation type="submission" date="2019-03" db="EMBL/GenBank/DDBJ databases">
        <title>First draft genome of Liparis tanakae, snailfish: a comprehensive survey of snailfish specific genes.</title>
        <authorList>
            <person name="Kim W."/>
            <person name="Song I."/>
            <person name="Jeong J.-H."/>
            <person name="Kim D."/>
            <person name="Kim S."/>
            <person name="Ryu S."/>
            <person name="Song J.Y."/>
            <person name="Lee S.K."/>
        </authorList>
    </citation>
    <scope>NUCLEOTIDE SEQUENCE [LARGE SCALE GENOMIC DNA]</scope>
    <source>
        <tissue evidence="2">Muscle</tissue>
    </source>
</reference>
<dbReference type="EMBL" id="SRLO01000092">
    <property type="protein sequence ID" value="TNN76572.1"/>
    <property type="molecule type" value="Genomic_DNA"/>
</dbReference>
<feature type="region of interest" description="Disordered" evidence="1">
    <location>
        <begin position="1"/>
        <end position="66"/>
    </location>
</feature>
<dbReference type="Proteomes" id="UP000314294">
    <property type="component" value="Unassembled WGS sequence"/>
</dbReference>
<name>A0A4Z2IGW9_9TELE</name>
<evidence type="ECO:0000313" key="2">
    <source>
        <dbReference type="EMBL" id="TNN76572.1"/>
    </source>
</evidence>
<evidence type="ECO:0000313" key="3">
    <source>
        <dbReference type="Proteomes" id="UP000314294"/>
    </source>
</evidence>
<gene>
    <name evidence="2" type="ORF">EYF80_013222</name>
</gene>
<comment type="caution">
    <text evidence="2">The sequence shown here is derived from an EMBL/GenBank/DDBJ whole genome shotgun (WGS) entry which is preliminary data.</text>
</comment>
<sequence>MSHNQQGPIGTGTGRSRLGALGAVQPSGGATAPTISQAGNTTPPDSDRLCMPTTTKSYSPFRQLSG</sequence>
<evidence type="ECO:0000256" key="1">
    <source>
        <dbReference type="SAM" id="MobiDB-lite"/>
    </source>
</evidence>